<dbReference type="Proteomes" id="UP000324222">
    <property type="component" value="Unassembled WGS sequence"/>
</dbReference>
<protein>
    <submittedName>
        <fullName evidence="1">Uncharacterized protein</fullName>
    </submittedName>
</protein>
<evidence type="ECO:0000313" key="1">
    <source>
        <dbReference type="EMBL" id="MPC09947.1"/>
    </source>
</evidence>
<dbReference type="EMBL" id="VSRR010000094">
    <property type="protein sequence ID" value="MPC09947.1"/>
    <property type="molecule type" value="Genomic_DNA"/>
</dbReference>
<comment type="caution">
    <text evidence="1">The sequence shown here is derived from an EMBL/GenBank/DDBJ whole genome shotgun (WGS) entry which is preliminary data.</text>
</comment>
<keyword evidence="2" id="KW-1185">Reference proteome</keyword>
<dbReference type="AlphaFoldDB" id="A0A5B7CK38"/>
<evidence type="ECO:0000313" key="2">
    <source>
        <dbReference type="Proteomes" id="UP000324222"/>
    </source>
</evidence>
<proteinExistence type="predicted"/>
<name>A0A5B7CK38_PORTR</name>
<gene>
    <name evidence="1" type="ORF">E2C01_002567</name>
</gene>
<reference evidence="1 2" key="1">
    <citation type="submission" date="2019-05" db="EMBL/GenBank/DDBJ databases">
        <title>Another draft genome of Portunus trituberculatus and its Hox gene families provides insights of decapod evolution.</title>
        <authorList>
            <person name="Jeong J.-H."/>
            <person name="Song I."/>
            <person name="Kim S."/>
            <person name="Choi T."/>
            <person name="Kim D."/>
            <person name="Ryu S."/>
            <person name="Kim W."/>
        </authorList>
    </citation>
    <scope>NUCLEOTIDE SEQUENCE [LARGE SCALE GENOMIC DNA]</scope>
    <source>
        <tissue evidence="1">Muscle</tissue>
    </source>
</reference>
<accession>A0A5B7CK38</accession>
<organism evidence="1 2">
    <name type="scientific">Portunus trituberculatus</name>
    <name type="common">Swimming crab</name>
    <name type="synonym">Neptunus trituberculatus</name>
    <dbReference type="NCBI Taxonomy" id="210409"/>
    <lineage>
        <taxon>Eukaryota</taxon>
        <taxon>Metazoa</taxon>
        <taxon>Ecdysozoa</taxon>
        <taxon>Arthropoda</taxon>
        <taxon>Crustacea</taxon>
        <taxon>Multicrustacea</taxon>
        <taxon>Malacostraca</taxon>
        <taxon>Eumalacostraca</taxon>
        <taxon>Eucarida</taxon>
        <taxon>Decapoda</taxon>
        <taxon>Pleocyemata</taxon>
        <taxon>Brachyura</taxon>
        <taxon>Eubrachyura</taxon>
        <taxon>Portunoidea</taxon>
        <taxon>Portunidae</taxon>
        <taxon>Portuninae</taxon>
        <taxon>Portunus</taxon>
    </lineage>
</organism>
<sequence length="79" mass="8929">MGELRLPQRYTSTVISFMSNSGIPQISDVCHTWGAYMYLVYIRTALLFTQALRQTILERNIPRTLAAEATVSKFDIGSD</sequence>